<gene>
    <name evidence="3" type="ORF">CWC05_13720</name>
</gene>
<evidence type="ECO:0000313" key="3">
    <source>
        <dbReference type="EMBL" id="TMP86460.1"/>
    </source>
</evidence>
<evidence type="ECO:0000313" key="4">
    <source>
        <dbReference type="Proteomes" id="UP000305874"/>
    </source>
</evidence>
<protein>
    <submittedName>
        <fullName evidence="3">Glycosyltransferase</fullName>
    </submittedName>
</protein>
<dbReference type="EMBL" id="PNCG01000014">
    <property type="protein sequence ID" value="TMP86460.1"/>
    <property type="molecule type" value="Genomic_DNA"/>
</dbReference>
<dbReference type="Pfam" id="PF03808">
    <property type="entry name" value="Glyco_tran_WecG"/>
    <property type="match status" value="1"/>
</dbReference>
<dbReference type="InterPro" id="IPR004629">
    <property type="entry name" value="WecG_TagA_CpsF"/>
</dbReference>
<dbReference type="GO" id="GO:0016758">
    <property type="term" value="F:hexosyltransferase activity"/>
    <property type="evidence" value="ECO:0007669"/>
    <property type="project" value="TreeGrafter"/>
</dbReference>
<dbReference type="CDD" id="cd06533">
    <property type="entry name" value="Glyco_transf_WecG_TagA"/>
    <property type="match status" value="1"/>
</dbReference>
<reference evidence="4" key="2">
    <citation type="submission" date="2019-06" db="EMBL/GenBank/DDBJ databases">
        <title>Co-occurence of chitin degradation, pigmentation and bioactivity in marine Pseudoalteromonas.</title>
        <authorList>
            <person name="Sonnenschein E.C."/>
            <person name="Bech P.K."/>
        </authorList>
    </citation>
    <scope>NUCLEOTIDE SEQUENCE [LARGE SCALE GENOMIC DNA]</scope>
    <source>
        <strain evidence="4">S2897</strain>
    </source>
</reference>
<dbReference type="Proteomes" id="UP000305874">
    <property type="component" value="Unassembled WGS sequence"/>
</dbReference>
<dbReference type="PANTHER" id="PTHR34136:SF1">
    <property type="entry name" value="UDP-N-ACETYL-D-MANNOSAMINURONIC ACID TRANSFERASE"/>
    <property type="match status" value="1"/>
</dbReference>
<organism evidence="3 4">
    <name type="scientific">Pseudoalteromonas ruthenica</name>
    <dbReference type="NCBI Taxonomy" id="151081"/>
    <lineage>
        <taxon>Bacteria</taxon>
        <taxon>Pseudomonadati</taxon>
        <taxon>Pseudomonadota</taxon>
        <taxon>Gammaproteobacteria</taxon>
        <taxon>Alteromonadales</taxon>
        <taxon>Pseudoalteromonadaceae</taxon>
        <taxon>Pseudoalteromonas</taxon>
    </lineage>
</organism>
<accession>A0A5S3Z3N8</accession>
<name>A0A5S3Z3N8_9GAMM</name>
<evidence type="ECO:0000256" key="2">
    <source>
        <dbReference type="ARBA" id="ARBA00022679"/>
    </source>
</evidence>
<reference evidence="3 4" key="1">
    <citation type="submission" date="2017-12" db="EMBL/GenBank/DDBJ databases">
        <authorList>
            <person name="Paulsen S."/>
            <person name="Gram L.K."/>
        </authorList>
    </citation>
    <scope>NUCLEOTIDE SEQUENCE [LARGE SCALE GENOMIC DNA]</scope>
    <source>
        <strain evidence="3 4">S2897</strain>
    </source>
</reference>
<comment type="caution">
    <text evidence="3">The sequence shown here is derived from an EMBL/GenBank/DDBJ whole genome shotgun (WGS) entry which is preliminary data.</text>
</comment>
<dbReference type="RefSeq" id="WP_138548570.1">
    <property type="nucleotide sequence ID" value="NZ_PNCG01000014.1"/>
</dbReference>
<keyword evidence="2 3" id="KW-0808">Transferase</keyword>
<sequence length="234" mass="27270">MSIIDFLKKNYVDIPELIANDKLESGAYIYLNPFNYFYLREQLETIKDCKYSSDGFYLVSILNAFLPTDFKFRRQSFDMTSLAPLVFEHAQKKGLSVFVAGGKPGEPEVFRRKMTAHYPHVQWAGQVDGFKDDEEIIHAVTNSQADIVLLGLGNIKQERVAVSLHQQHQAVYFTCGAFVSQTASAKDLKYYPDWINKYNLRWLYRFFKESHVIKRVVKYYLAFLVLFFKDLKRG</sequence>
<keyword evidence="1" id="KW-0328">Glycosyltransferase</keyword>
<evidence type="ECO:0000256" key="1">
    <source>
        <dbReference type="ARBA" id="ARBA00022676"/>
    </source>
</evidence>
<dbReference type="PANTHER" id="PTHR34136">
    <property type="match status" value="1"/>
</dbReference>
<dbReference type="AlphaFoldDB" id="A0A5S3Z3N8"/>
<proteinExistence type="predicted"/>